<dbReference type="Gene3D" id="3.30.1380.10">
    <property type="match status" value="1"/>
</dbReference>
<accession>A0A2S9JYF1</accession>
<evidence type="ECO:0000256" key="1">
    <source>
        <dbReference type="SAM" id="MobiDB-lite"/>
    </source>
</evidence>
<protein>
    <submittedName>
        <fullName evidence="3">Shikimate transporter</fullName>
    </submittedName>
</protein>
<evidence type="ECO:0000259" key="2">
    <source>
        <dbReference type="Pfam" id="PF08291"/>
    </source>
</evidence>
<evidence type="ECO:0000313" key="4">
    <source>
        <dbReference type="Proteomes" id="UP000238563"/>
    </source>
</evidence>
<dbReference type="OrthoDB" id="5418604at2"/>
<comment type="caution">
    <text evidence="3">The sequence shown here is derived from an EMBL/GenBank/DDBJ whole genome shotgun (WGS) entry which is preliminary data.</text>
</comment>
<evidence type="ECO:0000313" key="3">
    <source>
        <dbReference type="EMBL" id="PRD58373.1"/>
    </source>
</evidence>
<dbReference type="InterPro" id="IPR009045">
    <property type="entry name" value="Zn_M74/Hedgehog-like"/>
</dbReference>
<feature type="region of interest" description="Disordered" evidence="1">
    <location>
        <begin position="231"/>
        <end position="255"/>
    </location>
</feature>
<proteinExistence type="predicted"/>
<feature type="region of interest" description="Disordered" evidence="1">
    <location>
        <begin position="126"/>
        <end position="182"/>
    </location>
</feature>
<feature type="compositionally biased region" description="Low complexity" evidence="1">
    <location>
        <begin position="126"/>
        <end position="146"/>
    </location>
</feature>
<dbReference type="EMBL" id="PVBT01000001">
    <property type="protein sequence ID" value="PRD58373.1"/>
    <property type="molecule type" value="Genomic_DNA"/>
</dbReference>
<dbReference type="RefSeq" id="WP_105732613.1">
    <property type="nucleotide sequence ID" value="NZ_PVBT01000001.1"/>
</dbReference>
<organism evidence="3 4">
    <name type="scientific">Phyllobacterium myrsinacearum</name>
    <dbReference type="NCBI Taxonomy" id="28101"/>
    <lineage>
        <taxon>Bacteria</taxon>
        <taxon>Pseudomonadati</taxon>
        <taxon>Pseudomonadota</taxon>
        <taxon>Alphaproteobacteria</taxon>
        <taxon>Hyphomicrobiales</taxon>
        <taxon>Phyllobacteriaceae</taxon>
        <taxon>Phyllobacterium</taxon>
    </lineage>
</organism>
<sequence length="408" mass="41191">MATASCTSTGSAPTAGSVLNVASATTSTATASADPHAIPAAGSEKTSPEALALAGGTETNAAKAATQAAAAEAQGKTVAGHPQSPKEAAAAQQAAKATAETGQHVTAFAPAAVKPPVKTSLFGSAAPETAEQPQAAEAHAAPETGAKPTKADVETKAAQAASSEAGQTIAVPDAKPAVHAPASGKDNGLLMRLFANNAGASASKRQVAVIQPKAQAQLKAISGNATGQVASAAGLPSPSNYRPTEHLSSLPGVRPNGGIQIMQRDSLYQDDDESAAAPVILASAAGLARLAPNGLKVQRESVDVACLKPQLVGMLKTIERRFGKSVIVTSGYRSPPYNRLVNGAKASLHMSCAAADIQVPGVSKWDLANFARTMPGRGGVGTYCYTESVHVDIGPTRDWNWRCGSRRG</sequence>
<gene>
    <name evidence="3" type="ORF">C5750_04430</name>
</gene>
<dbReference type="Proteomes" id="UP000238563">
    <property type="component" value="Unassembled WGS sequence"/>
</dbReference>
<reference evidence="3 4" key="1">
    <citation type="submission" date="2018-02" db="EMBL/GenBank/DDBJ databases">
        <title>The draft genome of Phyllobacterium myrsinacearum DSM5892.</title>
        <authorList>
            <person name="Li L."/>
            <person name="Liu L."/>
            <person name="Zhang X."/>
            <person name="Wang T."/>
        </authorList>
    </citation>
    <scope>NUCLEOTIDE SEQUENCE [LARGE SCALE GENOMIC DNA]</scope>
    <source>
        <strain evidence="3 4">DSM 5892</strain>
    </source>
</reference>
<keyword evidence="4" id="KW-1185">Reference proteome</keyword>
<dbReference type="SUPFAM" id="SSF55166">
    <property type="entry name" value="Hedgehog/DD-peptidase"/>
    <property type="match status" value="1"/>
</dbReference>
<dbReference type="InterPro" id="IPR013230">
    <property type="entry name" value="Peptidase_M15A_C"/>
</dbReference>
<dbReference type="AlphaFoldDB" id="A0A2S9JYF1"/>
<feature type="region of interest" description="Disordered" evidence="1">
    <location>
        <begin position="72"/>
        <end position="97"/>
    </location>
</feature>
<feature type="region of interest" description="Disordered" evidence="1">
    <location>
        <begin position="25"/>
        <end position="48"/>
    </location>
</feature>
<feature type="domain" description="Peptidase M15A C-terminal" evidence="2">
    <location>
        <begin position="289"/>
        <end position="392"/>
    </location>
</feature>
<name>A0A2S9JYF1_9HYPH</name>
<dbReference type="Pfam" id="PF08291">
    <property type="entry name" value="Peptidase_M15_3"/>
    <property type="match status" value="1"/>
</dbReference>